<gene>
    <name evidence="10" type="primary">nagA</name>
    <name evidence="10" type="ORF">DBZ45_12370</name>
</gene>
<protein>
    <submittedName>
        <fullName evidence="10">N-acetylglucosamine-6-phosphate deacetylase</fullName>
        <ecNumber evidence="10">3.5.1.25</ecNumber>
    </submittedName>
</protein>
<dbReference type="AlphaFoldDB" id="A0A328HFX6"/>
<feature type="binding site" evidence="8">
    <location>
        <position position="131"/>
    </location>
    <ligand>
        <name>Zn(2+)</name>
        <dbReference type="ChEBI" id="CHEBI:29105"/>
    </ligand>
</feature>
<dbReference type="GO" id="GO:0046872">
    <property type="term" value="F:metal ion binding"/>
    <property type="evidence" value="ECO:0007669"/>
    <property type="project" value="UniProtKB-KW"/>
</dbReference>
<dbReference type="PIRSF" id="PIRSF038994">
    <property type="entry name" value="NagA"/>
    <property type="match status" value="1"/>
</dbReference>
<evidence type="ECO:0000256" key="3">
    <source>
        <dbReference type="ARBA" id="ARBA00022801"/>
    </source>
</evidence>
<name>A0A328HFX6_ARTGO</name>
<dbReference type="PANTHER" id="PTHR11113:SF14">
    <property type="entry name" value="N-ACETYLGLUCOSAMINE-6-PHOSPHATE DEACETYLASE"/>
    <property type="match status" value="1"/>
</dbReference>
<feature type="domain" description="Amidohydrolase-related" evidence="9">
    <location>
        <begin position="56"/>
        <end position="379"/>
    </location>
</feature>
<dbReference type="GO" id="GO:0006046">
    <property type="term" value="P:N-acetylglucosamine catabolic process"/>
    <property type="evidence" value="ECO:0007669"/>
    <property type="project" value="TreeGrafter"/>
</dbReference>
<dbReference type="EMBL" id="QLNP01000078">
    <property type="protein sequence ID" value="RAM37041.1"/>
    <property type="molecule type" value="Genomic_DNA"/>
</dbReference>
<evidence type="ECO:0000256" key="7">
    <source>
        <dbReference type="PIRSR" id="PIRSR038994-2"/>
    </source>
</evidence>
<evidence type="ECO:0000256" key="6">
    <source>
        <dbReference type="PIRSR" id="PIRSR038994-1"/>
    </source>
</evidence>
<evidence type="ECO:0000256" key="1">
    <source>
        <dbReference type="ARBA" id="ARBA00010716"/>
    </source>
</evidence>
<dbReference type="PANTHER" id="PTHR11113">
    <property type="entry name" value="N-ACETYLGLUCOSAMINE-6-PHOSPHATE DEACETYLASE"/>
    <property type="match status" value="1"/>
</dbReference>
<evidence type="ECO:0000256" key="4">
    <source>
        <dbReference type="ARBA" id="ARBA00023277"/>
    </source>
</evidence>
<evidence type="ECO:0000256" key="5">
    <source>
        <dbReference type="PIRNR" id="PIRNR038994"/>
    </source>
</evidence>
<evidence type="ECO:0000256" key="2">
    <source>
        <dbReference type="ARBA" id="ARBA00022723"/>
    </source>
</evidence>
<dbReference type="Gene3D" id="3.20.20.140">
    <property type="entry name" value="Metal-dependent hydrolases"/>
    <property type="match status" value="1"/>
</dbReference>
<evidence type="ECO:0000256" key="8">
    <source>
        <dbReference type="PIRSR" id="PIRSR038994-3"/>
    </source>
</evidence>
<dbReference type="Gene3D" id="2.30.40.10">
    <property type="entry name" value="Urease, subunit C, domain 1"/>
    <property type="match status" value="1"/>
</dbReference>
<dbReference type="SUPFAM" id="SSF51338">
    <property type="entry name" value="Composite domain of metallo-dependent hydrolases"/>
    <property type="match status" value="1"/>
</dbReference>
<feature type="binding site" evidence="7">
    <location>
        <position position="142"/>
    </location>
    <ligand>
        <name>substrate</name>
    </ligand>
</feature>
<dbReference type="NCBIfam" id="TIGR00221">
    <property type="entry name" value="nagA"/>
    <property type="match status" value="1"/>
</dbReference>
<dbReference type="GO" id="GO:0008448">
    <property type="term" value="F:N-acetylglucosamine-6-phosphate deacetylase activity"/>
    <property type="evidence" value="ECO:0007669"/>
    <property type="project" value="UniProtKB-EC"/>
</dbReference>
<dbReference type="SUPFAM" id="SSF51556">
    <property type="entry name" value="Metallo-dependent hydrolases"/>
    <property type="match status" value="1"/>
</dbReference>
<feature type="binding site" evidence="7">
    <location>
        <position position="253"/>
    </location>
    <ligand>
        <name>substrate</name>
    </ligand>
</feature>
<dbReference type="OrthoDB" id="9776488at2"/>
<feature type="binding site" evidence="7">
    <location>
        <begin position="308"/>
        <end position="310"/>
    </location>
    <ligand>
        <name>substrate</name>
    </ligand>
</feature>
<comment type="similarity">
    <text evidence="1 5">Belongs to the metallo-dependent hydrolases superfamily. NagA family.</text>
</comment>
<organism evidence="10 11">
    <name type="scientific">Arthrobacter globiformis</name>
    <dbReference type="NCBI Taxonomy" id="1665"/>
    <lineage>
        <taxon>Bacteria</taxon>
        <taxon>Bacillati</taxon>
        <taxon>Actinomycetota</taxon>
        <taxon>Actinomycetes</taxon>
        <taxon>Micrococcales</taxon>
        <taxon>Micrococcaceae</taxon>
        <taxon>Arthrobacter</taxon>
    </lineage>
</organism>
<dbReference type="CDD" id="cd00854">
    <property type="entry name" value="NagA"/>
    <property type="match status" value="1"/>
</dbReference>
<dbReference type="InterPro" id="IPR032466">
    <property type="entry name" value="Metal_Hydrolase"/>
</dbReference>
<dbReference type="InterPro" id="IPR006680">
    <property type="entry name" value="Amidohydro-rel"/>
</dbReference>
<feature type="binding site" evidence="8">
    <location>
        <position position="218"/>
    </location>
    <ligand>
        <name>Zn(2+)</name>
        <dbReference type="ChEBI" id="CHEBI:29105"/>
    </ligand>
</feature>
<comment type="caution">
    <text evidence="10">The sequence shown here is derived from an EMBL/GenBank/DDBJ whole genome shotgun (WGS) entry which is preliminary data.</text>
</comment>
<feature type="binding site" evidence="8">
    <location>
        <position position="197"/>
    </location>
    <ligand>
        <name>Zn(2+)</name>
        <dbReference type="ChEBI" id="CHEBI:29105"/>
    </ligand>
</feature>
<evidence type="ECO:0000313" key="11">
    <source>
        <dbReference type="Proteomes" id="UP000249166"/>
    </source>
</evidence>
<sequence>MSPTLISASRVILPSDAKTDAVLEPGWVETDGGRITAAGPGLPAREPDADFPGATLAPGFVDAHIHGGGGSSFNDADPVAAAVRIAGVHRSHGTTTLMASLVTAPLTQLEKAVAALAPLVEQGELAGIHLEGPWLSPDHRGAHAEELLLAPEPAAIDRLLLAGRGTVRMVTIAPELEGGLAAIRQITGYGAVAAIGHTGAGYDLAREAIAAGATAGTHVFNAMRPLHHREPGPALALLEDPAVFAEVIADGVHLHPSLVRFIAASPARAVFVTDAMAAACAQEGRYRLGGLDVQVFDGEARLVSDGTIAGSILTLDGAVRHAVHEAGIPLADAVRAASQNPADMLGLSDVGRIEAGRKADLVVLTPDLEVAAVMKAGEWLAG</sequence>
<dbReference type="RefSeq" id="WP_111904200.1">
    <property type="nucleotide sequence ID" value="NZ_QLNP01000078.1"/>
</dbReference>
<dbReference type="EC" id="3.5.1.25" evidence="10"/>
<dbReference type="Proteomes" id="UP000249166">
    <property type="component" value="Unassembled WGS sequence"/>
</dbReference>
<dbReference type="Pfam" id="PF01979">
    <property type="entry name" value="Amidohydro_1"/>
    <property type="match status" value="1"/>
</dbReference>
<keyword evidence="2 8" id="KW-0479">Metal-binding</keyword>
<evidence type="ECO:0000313" key="10">
    <source>
        <dbReference type="EMBL" id="RAM37041.1"/>
    </source>
</evidence>
<dbReference type="InterPro" id="IPR003764">
    <property type="entry name" value="GlcNAc_6-P_deAcase"/>
</dbReference>
<evidence type="ECO:0000259" key="9">
    <source>
        <dbReference type="Pfam" id="PF01979"/>
    </source>
</evidence>
<reference evidence="10 11" key="1">
    <citation type="submission" date="2018-04" db="EMBL/GenBank/DDBJ databases">
        <title>Bacteria isolated from cave deposits of Manipur.</title>
        <authorList>
            <person name="Sahoo D."/>
            <person name="Sarangthem I."/>
            <person name="Nandeibam J."/>
        </authorList>
    </citation>
    <scope>NUCLEOTIDE SEQUENCE [LARGE SCALE GENOMIC DNA]</scope>
    <source>
        <strain evidence="11">mrc11</strain>
    </source>
</reference>
<feature type="binding site" evidence="7">
    <location>
        <position position="229"/>
    </location>
    <ligand>
        <name>substrate</name>
    </ligand>
</feature>
<proteinExistence type="inferred from homology"/>
<dbReference type="InterPro" id="IPR011059">
    <property type="entry name" value="Metal-dep_hydrolase_composite"/>
</dbReference>
<keyword evidence="3 5" id="KW-0378">Hydrolase</keyword>
<feature type="binding site" evidence="7">
    <location>
        <begin position="221"/>
        <end position="222"/>
    </location>
    <ligand>
        <name>substrate</name>
    </ligand>
</feature>
<feature type="active site" description="Proton donor/acceptor" evidence="6">
    <location>
        <position position="274"/>
    </location>
</feature>
<accession>A0A328HFX6</accession>
<comment type="cofactor">
    <cofactor evidence="8">
        <name>a divalent metal cation</name>
        <dbReference type="ChEBI" id="CHEBI:60240"/>
    </cofactor>
    <text evidence="8">Binds 1 divalent metal cation per subunit.</text>
</comment>
<keyword evidence="4 5" id="KW-0119">Carbohydrate metabolism</keyword>